<dbReference type="KEGG" id="acab:QRX50_48800"/>
<protein>
    <submittedName>
        <fullName evidence="2">Family 2B encapsulin nanocompartment shell protein</fullName>
    </submittedName>
</protein>
<dbReference type="GO" id="GO:0005829">
    <property type="term" value="C:cytosol"/>
    <property type="evidence" value="ECO:0007669"/>
    <property type="project" value="TreeGrafter"/>
</dbReference>
<dbReference type="SMART" id="SM00100">
    <property type="entry name" value="cNMP"/>
    <property type="match status" value="1"/>
</dbReference>
<dbReference type="Pfam" id="PF00027">
    <property type="entry name" value="cNMP_binding"/>
    <property type="match status" value="1"/>
</dbReference>
<feature type="domain" description="Cyclic nucleotide-binding" evidence="1">
    <location>
        <begin position="88"/>
        <end position="191"/>
    </location>
</feature>
<dbReference type="AlphaFoldDB" id="A0A9Y2IIU9"/>
<accession>A0A9Y2IIU9</accession>
<dbReference type="InterPro" id="IPR050397">
    <property type="entry name" value="Env_Response_Regulators"/>
</dbReference>
<dbReference type="PANTHER" id="PTHR24567:SF74">
    <property type="entry name" value="HTH-TYPE TRANSCRIPTIONAL REGULATOR ARCR"/>
    <property type="match status" value="1"/>
</dbReference>
<dbReference type="InterPro" id="IPR018490">
    <property type="entry name" value="cNMP-bd_dom_sf"/>
</dbReference>
<dbReference type="InterPro" id="IPR049817">
    <property type="entry name" value="Encap_f2b"/>
</dbReference>
<dbReference type="InterPro" id="IPR000595">
    <property type="entry name" value="cNMP-bd_dom"/>
</dbReference>
<name>A0A9Y2IIU9_9PSEU</name>
<dbReference type="NCBIfam" id="NF041163">
    <property type="entry name" value="encap_f2b"/>
    <property type="match status" value="1"/>
</dbReference>
<reference evidence="2 3" key="1">
    <citation type="submission" date="2023-06" db="EMBL/GenBank/DDBJ databases">
        <authorList>
            <person name="Oyuntsetseg B."/>
            <person name="Kim S.B."/>
        </authorList>
    </citation>
    <scope>NUCLEOTIDE SEQUENCE [LARGE SCALE GENOMIC DNA]</scope>
    <source>
        <strain evidence="2 3">2-15</strain>
    </source>
</reference>
<dbReference type="RefSeq" id="WP_285969831.1">
    <property type="nucleotide sequence ID" value="NZ_CP127294.1"/>
</dbReference>
<dbReference type="Proteomes" id="UP001236014">
    <property type="component" value="Chromosome"/>
</dbReference>
<dbReference type="PROSITE" id="PS50042">
    <property type="entry name" value="CNMP_BINDING_3"/>
    <property type="match status" value="1"/>
</dbReference>
<gene>
    <name evidence="2" type="ORF">QRX50_48800</name>
</gene>
<dbReference type="CDD" id="cd00038">
    <property type="entry name" value="CAP_ED"/>
    <property type="match status" value="1"/>
</dbReference>
<proteinExistence type="predicted"/>
<dbReference type="Gene3D" id="2.60.120.10">
    <property type="entry name" value="Jelly Rolls"/>
    <property type="match status" value="1"/>
</dbReference>
<organism evidence="2 3">
    <name type="scientific">Amycolatopsis carbonis</name>
    <dbReference type="NCBI Taxonomy" id="715471"/>
    <lineage>
        <taxon>Bacteria</taxon>
        <taxon>Bacillati</taxon>
        <taxon>Actinomycetota</taxon>
        <taxon>Actinomycetes</taxon>
        <taxon>Pseudonocardiales</taxon>
        <taxon>Pseudonocardiaceae</taxon>
        <taxon>Amycolatopsis</taxon>
    </lineage>
</organism>
<dbReference type="GO" id="GO:0003700">
    <property type="term" value="F:DNA-binding transcription factor activity"/>
    <property type="evidence" value="ECO:0007669"/>
    <property type="project" value="TreeGrafter"/>
</dbReference>
<evidence type="ECO:0000313" key="3">
    <source>
        <dbReference type="Proteomes" id="UP001236014"/>
    </source>
</evidence>
<dbReference type="Pfam" id="PF19307">
    <property type="entry name" value="SrpI-like"/>
    <property type="match status" value="1"/>
</dbReference>
<keyword evidence="3" id="KW-1185">Reference proteome</keyword>
<evidence type="ECO:0000313" key="2">
    <source>
        <dbReference type="EMBL" id="WIX79138.1"/>
    </source>
</evidence>
<dbReference type="SUPFAM" id="SSF51206">
    <property type="entry name" value="cAMP-binding domain-like"/>
    <property type="match status" value="1"/>
</dbReference>
<dbReference type="PANTHER" id="PTHR24567">
    <property type="entry name" value="CRP FAMILY TRANSCRIPTIONAL REGULATORY PROTEIN"/>
    <property type="match status" value="1"/>
</dbReference>
<sequence length="459" mass="49915">MTVTEEPPLSLSTRAARALATTTKSLPQMRGITPRWLLSQLPWVEVPAGSYRVNRRLTYTVGDGRVSFFNTGARVQVIPAELAELPLLRGFADADALAALAERFEQREYEPGDTIVTAGSPLDSVVLLAFGKVSRTTPGSYGEEANLGTLTAGDHFGAELLGGSAGNWKFTARAATRCIVLALPAEAFERLNGRAESLRAHIAEVLASPRREHNKAGEASIDLSAGHDGEVALPGTYVDYDPAPREYELAVAQTILHTHNRVTDLYNQPMNQIEQQLRLTVEALRERQEHELVNSTDFGLLHNADLGQRVTTRSGPPTPDDLDELLCRRRKSRFFLAHPKAIAAFGRQCTARGLYPANAVLDGRRVTTWRGVPLLPCDKIPISPQGTTSILIMRTGEEDAGVIGLRPAALPDEYQPGLNVRFMGISERAVTSYLVSAYHSAAVLVPDALGVLDDVEIGR</sequence>
<dbReference type="EMBL" id="CP127294">
    <property type="protein sequence ID" value="WIX79138.1"/>
    <property type="molecule type" value="Genomic_DNA"/>
</dbReference>
<dbReference type="InterPro" id="IPR014710">
    <property type="entry name" value="RmlC-like_jellyroll"/>
</dbReference>
<dbReference type="InterPro" id="IPR045641">
    <property type="entry name" value="SrpI-like"/>
</dbReference>
<evidence type="ECO:0000259" key="1">
    <source>
        <dbReference type="PROSITE" id="PS50042"/>
    </source>
</evidence>